<dbReference type="AlphaFoldDB" id="A0A0D4ZZM8"/>
<organism evidence="1">
    <name type="scientific">Sphingomonas sp. JE1</name>
    <dbReference type="NCBI Taxonomy" id="1628059"/>
    <lineage>
        <taxon>Bacteria</taxon>
        <taxon>Pseudomonadati</taxon>
        <taxon>Pseudomonadota</taxon>
        <taxon>Alphaproteobacteria</taxon>
        <taxon>Sphingomonadales</taxon>
        <taxon>Sphingomonadaceae</taxon>
        <taxon>Sphingomonas</taxon>
    </lineage>
</organism>
<accession>A0A0D4ZZM8</accession>
<name>A0A0D4ZZM8_9SPHN</name>
<geneLocation type="plasmid" evidence="1">
    <name>pJE1</name>
</geneLocation>
<protein>
    <submittedName>
        <fullName evidence="1">Uncharacterized protein</fullName>
    </submittedName>
</protein>
<dbReference type="EMBL" id="KM017071">
    <property type="protein sequence ID" value="AJW29579.1"/>
    <property type="molecule type" value="Genomic_DNA"/>
</dbReference>
<reference evidence="1" key="1">
    <citation type="submission" date="2014-06" db="EMBL/GenBank/DDBJ databases">
        <title>Molecular and ecological studies on carbamate pesticide degrading bacteria isolated from agricultural soils.</title>
        <authorList>
            <person name="Kim D.-U."/>
            <person name="Ka J.-O."/>
        </authorList>
    </citation>
    <scope>NUCLEOTIDE SEQUENCE</scope>
    <source>
        <strain evidence="1">JE1</strain>
        <plasmid evidence="1">pJE1</plasmid>
    </source>
</reference>
<evidence type="ECO:0000313" key="1">
    <source>
        <dbReference type="EMBL" id="AJW29579.1"/>
    </source>
</evidence>
<proteinExistence type="predicted"/>
<keyword evidence="1" id="KW-0614">Plasmid</keyword>
<gene>
    <name evidence="1" type="ORF">pJE1_0157</name>
</gene>
<sequence length="63" mass="6690">MLPAGSVFTGPFAMRVLNKPKPSPGDIESLVFSSNIMILHALVTASGWRAPLWFQSAVGACSE</sequence>